<dbReference type="PROSITE" id="PS51186">
    <property type="entry name" value="GNAT"/>
    <property type="match status" value="1"/>
</dbReference>
<evidence type="ECO:0000313" key="4">
    <source>
        <dbReference type="EMBL" id="WOX23886.1"/>
    </source>
</evidence>
<dbReference type="Pfam" id="PF00583">
    <property type="entry name" value="Acetyltransf_1"/>
    <property type="match status" value="1"/>
</dbReference>
<dbReference type="InterPro" id="IPR016181">
    <property type="entry name" value="Acyl_CoA_acyltransferase"/>
</dbReference>
<evidence type="ECO:0000259" key="3">
    <source>
        <dbReference type="PROSITE" id="PS51186"/>
    </source>
</evidence>
<proteinExistence type="predicted"/>
<keyword evidence="1" id="KW-0808">Transferase</keyword>
<accession>A0ABZ0LXK0</accession>
<dbReference type="Proteomes" id="UP001301731">
    <property type="component" value="Chromosome"/>
</dbReference>
<dbReference type="InterPro" id="IPR000182">
    <property type="entry name" value="GNAT_dom"/>
</dbReference>
<sequence>MYIQPTRYDHPDAVKLDDAVQAEYAERYGDDGDATHMDAEMFVPPRGIYLLAYDDANRPVATGGWRRQDENPEGFSDGDAEIKRMYVVPEARGHGLARRILAALEDDARAAGRTRMVLETGTMQPEAIALYESSGYEPCRKFGHYRFSNLSRCYAKPLI</sequence>
<dbReference type="CDD" id="cd04301">
    <property type="entry name" value="NAT_SF"/>
    <property type="match status" value="1"/>
</dbReference>
<gene>
    <name evidence="4" type="ORF">R2D22_21855</name>
</gene>
<dbReference type="RefSeq" id="WP_318106254.1">
    <property type="nucleotide sequence ID" value="NZ_CP137573.1"/>
</dbReference>
<reference evidence="4 5" key="1">
    <citation type="submission" date="2023-10" db="EMBL/GenBank/DDBJ databases">
        <title>The genome sequence of Streptomyces sp. HUAS YS2.</title>
        <authorList>
            <person name="Mo P."/>
        </authorList>
    </citation>
    <scope>NUCLEOTIDE SEQUENCE [LARGE SCALE GENOMIC DNA]</scope>
    <source>
        <strain evidence="4 5">HUAS YS2</strain>
    </source>
</reference>
<protein>
    <submittedName>
        <fullName evidence="4">GNAT family N-acetyltransferase</fullName>
    </submittedName>
</protein>
<evidence type="ECO:0000256" key="1">
    <source>
        <dbReference type="ARBA" id="ARBA00022679"/>
    </source>
</evidence>
<evidence type="ECO:0000256" key="2">
    <source>
        <dbReference type="ARBA" id="ARBA00023315"/>
    </source>
</evidence>
<dbReference type="PANTHER" id="PTHR43877">
    <property type="entry name" value="AMINOALKYLPHOSPHONATE N-ACETYLTRANSFERASE-RELATED-RELATED"/>
    <property type="match status" value="1"/>
</dbReference>
<dbReference type="EMBL" id="CP137573">
    <property type="protein sequence ID" value="WOX23886.1"/>
    <property type="molecule type" value="Genomic_DNA"/>
</dbReference>
<dbReference type="PANTHER" id="PTHR43877:SF2">
    <property type="entry name" value="AMINOALKYLPHOSPHONATE N-ACETYLTRANSFERASE-RELATED"/>
    <property type="match status" value="1"/>
</dbReference>
<dbReference type="Gene3D" id="3.40.630.30">
    <property type="match status" value="1"/>
</dbReference>
<dbReference type="SUPFAM" id="SSF55729">
    <property type="entry name" value="Acyl-CoA N-acyltransferases (Nat)"/>
    <property type="match status" value="1"/>
</dbReference>
<name>A0ABZ0LXK0_9ACTN</name>
<evidence type="ECO:0000313" key="5">
    <source>
        <dbReference type="Proteomes" id="UP001301731"/>
    </source>
</evidence>
<organism evidence="4 5">
    <name type="scientific">Streptomyces solicathayae</name>
    <dbReference type="NCBI Taxonomy" id="3081768"/>
    <lineage>
        <taxon>Bacteria</taxon>
        <taxon>Bacillati</taxon>
        <taxon>Actinomycetota</taxon>
        <taxon>Actinomycetes</taxon>
        <taxon>Kitasatosporales</taxon>
        <taxon>Streptomycetaceae</taxon>
        <taxon>Streptomyces</taxon>
    </lineage>
</organism>
<feature type="domain" description="N-acetyltransferase" evidence="3">
    <location>
        <begin position="1"/>
        <end position="159"/>
    </location>
</feature>
<dbReference type="InterPro" id="IPR050832">
    <property type="entry name" value="Bact_Acetyltransf"/>
</dbReference>
<keyword evidence="2" id="KW-0012">Acyltransferase</keyword>
<keyword evidence="5" id="KW-1185">Reference proteome</keyword>